<evidence type="ECO:0000313" key="4">
    <source>
        <dbReference type="Proteomes" id="UP000482960"/>
    </source>
</evidence>
<keyword evidence="2" id="KW-0812">Transmembrane</keyword>
<protein>
    <submittedName>
        <fullName evidence="3">Uncharacterized protein</fullName>
    </submittedName>
</protein>
<gene>
    <name evidence="3" type="ORF">Prum_056320</name>
</gene>
<feature type="transmembrane region" description="Helical" evidence="2">
    <location>
        <begin position="59"/>
        <end position="80"/>
    </location>
</feature>
<feature type="region of interest" description="Disordered" evidence="1">
    <location>
        <begin position="31"/>
        <end position="54"/>
    </location>
</feature>
<keyword evidence="4" id="KW-1185">Reference proteome</keyword>
<feature type="transmembrane region" description="Helical" evidence="2">
    <location>
        <begin position="6"/>
        <end position="24"/>
    </location>
</feature>
<accession>A0A6V8L8S6</accession>
<dbReference type="RefSeq" id="WP_173078960.1">
    <property type="nucleotide sequence ID" value="NZ_BAABJB010000017.1"/>
</dbReference>
<evidence type="ECO:0000256" key="2">
    <source>
        <dbReference type="SAM" id="Phobius"/>
    </source>
</evidence>
<name>A0A6V8L8S6_9ACTN</name>
<evidence type="ECO:0000256" key="1">
    <source>
        <dbReference type="SAM" id="MobiDB-lite"/>
    </source>
</evidence>
<sequence length="82" mass="8371">MDIFGGWIFSLAFVLLVILVVLLVRSVVRRRGPASVGPPPAAGSSTTASTEARTGRSRLTIAAEVAAIVGALVTIVAVLAGR</sequence>
<keyword evidence="2" id="KW-0472">Membrane</keyword>
<reference evidence="3 4" key="1">
    <citation type="submission" date="2020-03" db="EMBL/GenBank/DDBJ databases">
        <title>Whole genome shotgun sequence of Phytohabitans rumicis NBRC 108638.</title>
        <authorList>
            <person name="Komaki H."/>
            <person name="Tamura T."/>
        </authorList>
    </citation>
    <scope>NUCLEOTIDE SEQUENCE [LARGE SCALE GENOMIC DNA]</scope>
    <source>
        <strain evidence="3 4">NBRC 108638</strain>
    </source>
</reference>
<dbReference type="AlphaFoldDB" id="A0A6V8L8S6"/>
<dbReference type="EMBL" id="BLPG01000001">
    <property type="protein sequence ID" value="GFJ91990.1"/>
    <property type="molecule type" value="Genomic_DNA"/>
</dbReference>
<evidence type="ECO:0000313" key="3">
    <source>
        <dbReference type="EMBL" id="GFJ91990.1"/>
    </source>
</evidence>
<keyword evidence="2" id="KW-1133">Transmembrane helix</keyword>
<comment type="caution">
    <text evidence="3">The sequence shown here is derived from an EMBL/GenBank/DDBJ whole genome shotgun (WGS) entry which is preliminary data.</text>
</comment>
<reference evidence="3 4" key="2">
    <citation type="submission" date="2020-03" db="EMBL/GenBank/DDBJ databases">
        <authorList>
            <person name="Ichikawa N."/>
            <person name="Kimura A."/>
            <person name="Kitahashi Y."/>
            <person name="Uohara A."/>
        </authorList>
    </citation>
    <scope>NUCLEOTIDE SEQUENCE [LARGE SCALE GENOMIC DNA]</scope>
    <source>
        <strain evidence="3 4">NBRC 108638</strain>
    </source>
</reference>
<feature type="compositionally biased region" description="Low complexity" evidence="1">
    <location>
        <begin position="42"/>
        <end position="52"/>
    </location>
</feature>
<dbReference type="Proteomes" id="UP000482960">
    <property type="component" value="Unassembled WGS sequence"/>
</dbReference>
<organism evidence="3 4">
    <name type="scientific">Phytohabitans rumicis</name>
    <dbReference type="NCBI Taxonomy" id="1076125"/>
    <lineage>
        <taxon>Bacteria</taxon>
        <taxon>Bacillati</taxon>
        <taxon>Actinomycetota</taxon>
        <taxon>Actinomycetes</taxon>
        <taxon>Micromonosporales</taxon>
        <taxon>Micromonosporaceae</taxon>
    </lineage>
</organism>
<proteinExistence type="predicted"/>